<dbReference type="AlphaFoldDB" id="A0A4R6MEC9"/>
<evidence type="ECO:0000313" key="3">
    <source>
        <dbReference type="Proteomes" id="UP000294656"/>
    </source>
</evidence>
<evidence type="ECO:0000313" key="2">
    <source>
        <dbReference type="EMBL" id="TDO99060.1"/>
    </source>
</evidence>
<comment type="caution">
    <text evidence="2">The sequence shown here is derived from an EMBL/GenBank/DDBJ whole genome shotgun (WGS) entry which is preliminary data.</text>
</comment>
<organism evidence="2 3">
    <name type="scientific">Marinomonas balearica</name>
    <dbReference type="NCBI Taxonomy" id="491947"/>
    <lineage>
        <taxon>Bacteria</taxon>
        <taxon>Pseudomonadati</taxon>
        <taxon>Pseudomonadota</taxon>
        <taxon>Gammaproteobacteria</taxon>
        <taxon>Oceanospirillales</taxon>
        <taxon>Oceanospirillaceae</taxon>
        <taxon>Marinomonas</taxon>
    </lineage>
</organism>
<name>A0A4R6MEC9_9GAMM</name>
<dbReference type="EMBL" id="SNXC01000010">
    <property type="protein sequence ID" value="TDO99060.1"/>
    <property type="molecule type" value="Genomic_DNA"/>
</dbReference>
<dbReference type="NCBIfam" id="TIGR01244">
    <property type="entry name" value="TIGR01244 family sulfur transferase"/>
    <property type="match status" value="1"/>
</dbReference>
<dbReference type="Gene3D" id="3.90.190.10">
    <property type="entry name" value="Protein tyrosine phosphatase superfamily"/>
    <property type="match status" value="1"/>
</dbReference>
<dbReference type="InterPro" id="IPR005939">
    <property type="entry name" value="BLH_phosphatase-like"/>
</dbReference>
<reference evidence="2 3" key="1">
    <citation type="submission" date="2019-03" db="EMBL/GenBank/DDBJ databases">
        <title>Genomic Encyclopedia of Type Strains, Phase III (KMG-III): the genomes of soil and plant-associated and newly described type strains.</title>
        <authorList>
            <person name="Whitman W."/>
        </authorList>
    </citation>
    <scope>NUCLEOTIDE SEQUENCE [LARGE SCALE GENOMIC DNA]</scope>
    <source>
        <strain evidence="2 3">CECT 7378</strain>
    </source>
</reference>
<accession>A0A4R6MEC9</accession>
<dbReference type="OrthoDB" id="9802771at2"/>
<feature type="domain" description="Beta-lactamase hydrolase-like protein phosphatase-like" evidence="1">
    <location>
        <begin position="6"/>
        <end position="106"/>
    </location>
</feature>
<protein>
    <submittedName>
        <fullName evidence="2">Uncharacterized protein (TIGR01244 family)</fullName>
    </submittedName>
</protein>
<dbReference type="RefSeq" id="WP_133503268.1">
    <property type="nucleotide sequence ID" value="NZ_SNXC01000010.1"/>
</dbReference>
<evidence type="ECO:0000259" key="1">
    <source>
        <dbReference type="Pfam" id="PF04273"/>
    </source>
</evidence>
<dbReference type="GO" id="GO:0016787">
    <property type="term" value="F:hydrolase activity"/>
    <property type="evidence" value="ECO:0007669"/>
    <property type="project" value="InterPro"/>
</dbReference>
<keyword evidence="3" id="KW-1185">Reference proteome</keyword>
<sequence length="139" mass="15467">MTITKLGERYSVSPQLTLKDLELAAKDGIELIINNRPDAESEDQPLSSDLAEKALELGVQYVENAFDFKTLSQQHIDAQSQLLNLNKKTLSFCRTGTRSSVLWILSGVKSGGNYSSLRKHVELSGFDLTRCEAAMEQFI</sequence>
<dbReference type="InterPro" id="IPR029021">
    <property type="entry name" value="Prot-tyrosine_phosphatase-like"/>
</dbReference>
<gene>
    <name evidence="2" type="ORF">DFP79_1485</name>
</gene>
<dbReference type="Proteomes" id="UP000294656">
    <property type="component" value="Unassembled WGS sequence"/>
</dbReference>
<proteinExistence type="predicted"/>
<dbReference type="Pfam" id="PF04273">
    <property type="entry name" value="BLH_phosphatase"/>
    <property type="match status" value="1"/>
</dbReference>